<dbReference type="InterPro" id="IPR006176">
    <property type="entry name" value="3-OHacyl-CoA_DH_NAD-bd"/>
</dbReference>
<comment type="catalytic activity">
    <reaction evidence="4">
        <text>a (3S)-3-hydroxyacyl-CoA = a (2E)-enoyl-CoA + H2O</text>
        <dbReference type="Rhea" id="RHEA:16105"/>
        <dbReference type="ChEBI" id="CHEBI:15377"/>
        <dbReference type="ChEBI" id="CHEBI:57318"/>
        <dbReference type="ChEBI" id="CHEBI:58856"/>
        <dbReference type="EC" id="4.2.1.17"/>
    </reaction>
</comment>
<dbReference type="InterPro" id="IPR006108">
    <property type="entry name" value="3HC_DH_C"/>
</dbReference>
<dbReference type="PROSITE" id="PS00067">
    <property type="entry name" value="3HCDH"/>
    <property type="match status" value="1"/>
</dbReference>
<dbReference type="InterPro" id="IPR022694">
    <property type="entry name" value="3-OHacyl-CoA_DH"/>
</dbReference>
<evidence type="ECO:0000313" key="8">
    <source>
        <dbReference type="EMBL" id="CAL5222996.1"/>
    </source>
</evidence>
<dbReference type="SUPFAM" id="SSF51735">
    <property type="entry name" value="NAD(P)-binding Rossmann-fold domains"/>
    <property type="match status" value="1"/>
</dbReference>
<evidence type="ECO:0000256" key="5">
    <source>
        <dbReference type="ARBA" id="ARBA00023717"/>
    </source>
</evidence>
<dbReference type="EMBL" id="CAXHTA020000007">
    <property type="protein sequence ID" value="CAL5222996.1"/>
    <property type="molecule type" value="Genomic_DNA"/>
</dbReference>
<evidence type="ECO:0000259" key="7">
    <source>
        <dbReference type="Pfam" id="PF02737"/>
    </source>
</evidence>
<evidence type="ECO:0000256" key="2">
    <source>
        <dbReference type="ARBA" id="ARBA00009463"/>
    </source>
</evidence>
<dbReference type="InterPro" id="IPR008927">
    <property type="entry name" value="6-PGluconate_DH-like_C_sf"/>
</dbReference>
<reference evidence="8 9" key="1">
    <citation type="submission" date="2024-06" db="EMBL/GenBank/DDBJ databases">
        <authorList>
            <person name="Kraege A."/>
            <person name="Thomma B."/>
        </authorList>
    </citation>
    <scope>NUCLEOTIDE SEQUENCE [LARGE SCALE GENOMIC DNA]</scope>
</reference>
<evidence type="ECO:0000259" key="6">
    <source>
        <dbReference type="Pfam" id="PF00725"/>
    </source>
</evidence>
<accession>A0ABP1FVC9</accession>
<dbReference type="PIRSF" id="PIRSF000105">
    <property type="entry name" value="HCDH"/>
    <property type="match status" value="1"/>
</dbReference>
<proteinExistence type="inferred from homology"/>
<dbReference type="PANTHER" id="PTHR48075:SF5">
    <property type="entry name" value="3-HYDROXYBUTYRYL-COA DEHYDROGENASE"/>
    <property type="match status" value="1"/>
</dbReference>
<dbReference type="Proteomes" id="UP001497392">
    <property type="component" value="Unassembled WGS sequence"/>
</dbReference>
<feature type="domain" description="3-hydroxyacyl-CoA dehydrogenase NAD binding" evidence="7">
    <location>
        <begin position="9"/>
        <end position="183"/>
    </location>
</feature>
<comment type="caution">
    <text evidence="8">The sequence shown here is derived from an EMBL/GenBank/DDBJ whole genome shotgun (WGS) entry which is preliminary data.</text>
</comment>
<keyword evidence="9" id="KW-1185">Reference proteome</keyword>
<dbReference type="Pfam" id="PF00725">
    <property type="entry name" value="3HCDH"/>
    <property type="match status" value="1"/>
</dbReference>
<sequence>MTTTLPRVLGILGSGQMGGGIAQLAAMKGLDVILCDMHKAALERSIATTNRSLSKLVQKQQLTQEQADSASSRIRRGTDMQVLGQADFVIEAINEDETSKKAAFLLLDRIVRPEAMMASNTSSISITRIAAVTRQPHRIIGMHFMNPVVLMPLVELIRGIASSDQVYNTAQGLADFLGKETCISQDRPGFIVNRVLMPMINEAFYTLMEGVGTAEDIDRGMKLGTNQPMGPLQLADFIGLDTCLSIMRVLHSGTGDSKYRPCPLLVQHVDAGWLGKKVYKGVFTYPQPHA</sequence>
<keyword evidence="3" id="KW-0560">Oxidoreductase</keyword>
<dbReference type="PANTHER" id="PTHR48075">
    <property type="entry name" value="3-HYDROXYACYL-COA DEHYDROGENASE FAMILY PROTEIN"/>
    <property type="match status" value="1"/>
</dbReference>
<comment type="similarity">
    <text evidence="1">In the central section; belongs to the 3-hydroxyacyl-CoA dehydrogenase family.</text>
</comment>
<dbReference type="InterPro" id="IPR036291">
    <property type="entry name" value="NAD(P)-bd_dom_sf"/>
</dbReference>
<evidence type="ECO:0000256" key="1">
    <source>
        <dbReference type="ARBA" id="ARBA00007005"/>
    </source>
</evidence>
<evidence type="ECO:0000313" key="9">
    <source>
        <dbReference type="Proteomes" id="UP001497392"/>
    </source>
</evidence>
<name>A0ABP1FVC9_9CHLO</name>
<comment type="catalytic activity">
    <reaction evidence="5">
        <text>a 4-saturated-(3S)-3-hydroxyacyl-CoA = a (3E)-enoyl-CoA + H2O</text>
        <dbReference type="Rhea" id="RHEA:20724"/>
        <dbReference type="ChEBI" id="CHEBI:15377"/>
        <dbReference type="ChEBI" id="CHEBI:58521"/>
        <dbReference type="ChEBI" id="CHEBI:137480"/>
        <dbReference type="EC" id="4.2.1.17"/>
    </reaction>
</comment>
<gene>
    <name evidence="8" type="primary">g5441</name>
    <name evidence="8" type="ORF">VP750_LOCUS4655</name>
</gene>
<dbReference type="Gene3D" id="1.10.1040.10">
    <property type="entry name" value="N-(1-d-carboxylethyl)-l-norvaline Dehydrogenase, domain 2"/>
    <property type="match status" value="1"/>
</dbReference>
<feature type="domain" description="3-hydroxyacyl-CoA dehydrogenase C-terminal" evidence="6">
    <location>
        <begin position="189"/>
        <end position="285"/>
    </location>
</feature>
<evidence type="ECO:0000256" key="4">
    <source>
        <dbReference type="ARBA" id="ARBA00023709"/>
    </source>
</evidence>
<dbReference type="InterPro" id="IPR013328">
    <property type="entry name" value="6PGD_dom2"/>
</dbReference>
<comment type="similarity">
    <text evidence="2">Belongs to the 3-hydroxyacyl-CoA dehydrogenase family.</text>
</comment>
<dbReference type="Pfam" id="PF02737">
    <property type="entry name" value="3HCDH_N"/>
    <property type="match status" value="1"/>
</dbReference>
<dbReference type="SUPFAM" id="SSF48179">
    <property type="entry name" value="6-phosphogluconate dehydrogenase C-terminal domain-like"/>
    <property type="match status" value="1"/>
</dbReference>
<protein>
    <submittedName>
        <fullName evidence="8">G5441 protein</fullName>
    </submittedName>
</protein>
<organism evidence="8 9">
    <name type="scientific">Coccomyxa viridis</name>
    <dbReference type="NCBI Taxonomy" id="1274662"/>
    <lineage>
        <taxon>Eukaryota</taxon>
        <taxon>Viridiplantae</taxon>
        <taxon>Chlorophyta</taxon>
        <taxon>core chlorophytes</taxon>
        <taxon>Trebouxiophyceae</taxon>
        <taxon>Trebouxiophyceae incertae sedis</taxon>
        <taxon>Coccomyxaceae</taxon>
        <taxon>Coccomyxa</taxon>
    </lineage>
</organism>
<evidence type="ECO:0000256" key="3">
    <source>
        <dbReference type="ARBA" id="ARBA00023002"/>
    </source>
</evidence>
<dbReference type="Gene3D" id="3.40.50.720">
    <property type="entry name" value="NAD(P)-binding Rossmann-like Domain"/>
    <property type="match status" value="1"/>
</dbReference>
<dbReference type="InterPro" id="IPR006180">
    <property type="entry name" value="3-OHacyl-CoA_DH_CS"/>
</dbReference>